<dbReference type="STRING" id="1399860.A0A2C5YJV0"/>
<keyword evidence="12" id="KW-1185">Reference proteome</keyword>
<dbReference type="OrthoDB" id="438553at2759"/>
<evidence type="ECO:0000259" key="10">
    <source>
        <dbReference type="Pfam" id="PF22683"/>
    </source>
</evidence>
<dbReference type="FunFam" id="1.10.340.40:FF:000001">
    <property type="entry name" value="Nuclear polyadenylated RNA-binding protein nab2"/>
    <property type="match status" value="1"/>
</dbReference>
<evidence type="ECO:0000256" key="4">
    <source>
        <dbReference type="ARBA" id="ARBA00022737"/>
    </source>
</evidence>
<dbReference type="PANTHER" id="PTHR14738:SF29">
    <property type="entry name" value="ZINC FINGER CCCH DOMAIN-CONTAINING PROTEIN 14"/>
    <property type="match status" value="1"/>
</dbReference>
<keyword evidence="5" id="KW-0863">Zinc-finger</keyword>
<dbReference type="GO" id="GO:0005737">
    <property type="term" value="C:cytoplasm"/>
    <property type="evidence" value="ECO:0007669"/>
    <property type="project" value="TreeGrafter"/>
</dbReference>
<feature type="compositionally biased region" description="Basic and acidic residues" evidence="8">
    <location>
        <begin position="153"/>
        <end position="171"/>
    </location>
</feature>
<dbReference type="Pfam" id="PF22683">
    <property type="entry name" value="Nab2-like_zf-CCCH"/>
    <property type="match status" value="1"/>
</dbReference>
<dbReference type="Gene3D" id="4.10.1000.40">
    <property type="match status" value="1"/>
</dbReference>
<dbReference type="Proteomes" id="UP000226192">
    <property type="component" value="Unassembled WGS sequence"/>
</dbReference>
<keyword evidence="6" id="KW-0862">Zinc</keyword>
<comment type="subcellular location">
    <subcellularLocation>
        <location evidence="1">Nucleus</location>
    </subcellularLocation>
</comment>
<dbReference type="Pfam" id="PF14608">
    <property type="entry name" value="zf-CCCH_2"/>
    <property type="match status" value="3"/>
</dbReference>
<feature type="domain" description="Nab2-like CCCH zinc finger" evidence="10">
    <location>
        <begin position="435"/>
        <end position="454"/>
    </location>
</feature>
<evidence type="ECO:0008006" key="13">
    <source>
        <dbReference type="Google" id="ProtNLM"/>
    </source>
</evidence>
<evidence type="ECO:0000259" key="9">
    <source>
        <dbReference type="Pfam" id="PF21803"/>
    </source>
</evidence>
<dbReference type="InterPro" id="IPR049017">
    <property type="entry name" value="Nab2_Znf4"/>
</dbReference>
<dbReference type="Gene3D" id="4.10.1000.30">
    <property type="match status" value="1"/>
</dbReference>
<evidence type="ECO:0000313" key="11">
    <source>
        <dbReference type="EMBL" id="PHH67284.1"/>
    </source>
</evidence>
<dbReference type="EMBL" id="NJET01000002">
    <property type="protein sequence ID" value="PHH67284.1"/>
    <property type="molecule type" value="Genomic_DNA"/>
</dbReference>
<gene>
    <name evidence="11" type="ORF">CDD81_3053</name>
</gene>
<dbReference type="GO" id="GO:0005634">
    <property type="term" value="C:nucleus"/>
    <property type="evidence" value="ECO:0007669"/>
    <property type="project" value="UniProtKB-SubCell"/>
</dbReference>
<dbReference type="InterPro" id="IPR055046">
    <property type="entry name" value="Nab2-like_Znf-CCCH"/>
</dbReference>
<evidence type="ECO:0000256" key="6">
    <source>
        <dbReference type="ARBA" id="ARBA00022833"/>
    </source>
</evidence>
<evidence type="ECO:0000256" key="7">
    <source>
        <dbReference type="ARBA" id="ARBA00023242"/>
    </source>
</evidence>
<evidence type="ECO:0000256" key="2">
    <source>
        <dbReference type="ARBA" id="ARBA00008423"/>
    </source>
</evidence>
<protein>
    <recommendedName>
        <fullName evidence="13">C3H1-type domain-containing protein</fullName>
    </recommendedName>
</protein>
<evidence type="ECO:0000256" key="1">
    <source>
        <dbReference type="ARBA" id="ARBA00004123"/>
    </source>
</evidence>
<evidence type="ECO:0000313" key="12">
    <source>
        <dbReference type="Proteomes" id="UP000226192"/>
    </source>
</evidence>
<dbReference type="GO" id="GO:0008143">
    <property type="term" value="F:poly(A) binding"/>
    <property type="evidence" value="ECO:0007669"/>
    <property type="project" value="InterPro"/>
</dbReference>
<comment type="similarity">
    <text evidence="2">Belongs to the ZC3H14 family.</text>
</comment>
<keyword evidence="4" id="KW-0677">Repeat</keyword>
<dbReference type="AlphaFoldDB" id="A0A2C5YJV0"/>
<evidence type="ECO:0000256" key="3">
    <source>
        <dbReference type="ARBA" id="ARBA00022723"/>
    </source>
</evidence>
<reference evidence="11 12" key="1">
    <citation type="submission" date="2017-06" db="EMBL/GenBank/DDBJ databases">
        <title>Ant-infecting Ophiocordyceps genomes reveal a high diversity of potential behavioral manipulation genes and a possible major role for enterotoxins.</title>
        <authorList>
            <person name="De Bekker C."/>
            <person name="Evans H.C."/>
            <person name="Brachmann A."/>
            <person name="Hughes D.P."/>
        </authorList>
    </citation>
    <scope>NUCLEOTIDE SEQUENCE [LARGE SCALE GENOMIC DNA]</scope>
    <source>
        <strain evidence="11 12">Map64</strain>
    </source>
</reference>
<feature type="region of interest" description="Disordered" evidence="8">
    <location>
        <begin position="274"/>
        <end position="316"/>
    </location>
</feature>
<evidence type="ECO:0000256" key="8">
    <source>
        <dbReference type="SAM" id="MobiDB-lite"/>
    </source>
</evidence>
<name>A0A2C5YJV0_9HYPO</name>
<sequence>MSVEISLNTPLADALNTAIKPKLVEVGWGTGGSDDSALAEYVILMLVNGKTQDQIAAELSGELLSLPADDPGVHDFSKWLFEQIDRLSRQVKTDGETLPDQAQEARNSADVDTEMTSNDVSELNVPTGPRSMRNNNVRGARDRRILGHMNKAMDRSGDAPLHRTRGNDRINTHGRPLPMGPRAGLGRAQRNSNNNLNNNNFRAASLQAGLGASSGPPGPSWNVYGPQPNQMELMAILEQQNQMMLQLSQQLMNGGAPSAPNGFGQRRGKSLFERVSDPQQRNNLRKGGTGNHHSHTNSNIKAANKDAAEAESDDIEMADSKHEPLKAEETVCKFNLNCTNKECKYAHQSPAAAAGISIDVNDTCSFGAACKNKKCVGRHPSPATKLAHQGEQDCKFFPNCQNPRCPFRHPSMPLCRNGPGCTTANCKFTHVKTKCKFSPCLNPHCVFAHEEGQQGSFRDKVWTAEAEEHVSERKFVDEGAAPERVRPGEGEEAMATTREQAAEVSG</sequence>
<dbReference type="Gene3D" id="1.10.340.40">
    <property type="entry name" value="Nuclear abundant poly(A) RNA-bind protein 2, N-terminal domain"/>
    <property type="match status" value="1"/>
</dbReference>
<dbReference type="Pfam" id="PF21803">
    <property type="entry name" value="Nab2-zf4"/>
    <property type="match status" value="1"/>
</dbReference>
<dbReference type="GO" id="GO:0043488">
    <property type="term" value="P:regulation of mRNA stability"/>
    <property type="evidence" value="ECO:0007669"/>
    <property type="project" value="InterPro"/>
</dbReference>
<accession>A0A2C5YJV0</accession>
<evidence type="ECO:0000256" key="5">
    <source>
        <dbReference type="ARBA" id="ARBA00022771"/>
    </source>
</evidence>
<dbReference type="FunFam" id="4.10.1000.40:FF:000002">
    <property type="entry name" value="Nuclear polyadenylated RNA-binding protein Nab2"/>
    <property type="match status" value="1"/>
</dbReference>
<feature type="compositionally biased region" description="Basic and acidic residues" evidence="8">
    <location>
        <begin position="478"/>
        <end position="489"/>
    </location>
</feature>
<dbReference type="InterPro" id="IPR040366">
    <property type="entry name" value="Nab2/ZC3H14"/>
</dbReference>
<organism evidence="11 12">
    <name type="scientific">Ophiocordyceps australis</name>
    <dbReference type="NCBI Taxonomy" id="1399860"/>
    <lineage>
        <taxon>Eukaryota</taxon>
        <taxon>Fungi</taxon>
        <taxon>Dikarya</taxon>
        <taxon>Ascomycota</taxon>
        <taxon>Pezizomycotina</taxon>
        <taxon>Sordariomycetes</taxon>
        <taxon>Hypocreomycetidae</taxon>
        <taxon>Hypocreales</taxon>
        <taxon>Ophiocordycipitaceae</taxon>
        <taxon>Ophiocordyceps</taxon>
    </lineage>
</organism>
<feature type="domain" description="Nab2 type CCCH zinc finger 4" evidence="9">
    <location>
        <begin position="332"/>
        <end position="347"/>
    </location>
</feature>
<keyword evidence="3" id="KW-0479">Metal-binding</keyword>
<dbReference type="PANTHER" id="PTHR14738">
    <property type="entry name" value="ZINC FINGER CCCH DOMAIN-CONTAINING PROTEIN 14"/>
    <property type="match status" value="1"/>
</dbReference>
<proteinExistence type="inferred from homology"/>
<feature type="region of interest" description="Disordered" evidence="8">
    <location>
        <begin position="92"/>
        <end position="135"/>
    </location>
</feature>
<comment type="caution">
    <text evidence="11">The sequence shown here is derived from an EMBL/GenBank/DDBJ whole genome shotgun (WGS) entry which is preliminary data.</text>
</comment>
<dbReference type="GO" id="GO:0008270">
    <property type="term" value="F:zinc ion binding"/>
    <property type="evidence" value="ECO:0007669"/>
    <property type="project" value="UniProtKB-KW"/>
</dbReference>
<dbReference type="InterPro" id="IPR043094">
    <property type="entry name" value="Nab2/ZC3H14_N_sf"/>
</dbReference>
<feature type="region of interest" description="Disordered" evidence="8">
    <location>
        <begin position="153"/>
        <end position="181"/>
    </location>
</feature>
<feature type="region of interest" description="Disordered" evidence="8">
    <location>
        <begin position="478"/>
        <end position="506"/>
    </location>
</feature>
<keyword evidence="7" id="KW-0539">Nucleus</keyword>